<feature type="region of interest" description="Disordered" evidence="1">
    <location>
        <begin position="1"/>
        <end position="84"/>
    </location>
</feature>
<dbReference type="GO" id="GO:0016740">
    <property type="term" value="F:transferase activity"/>
    <property type="evidence" value="ECO:0007669"/>
    <property type="project" value="UniProtKB-KW"/>
</dbReference>
<protein>
    <submittedName>
        <fullName evidence="2">Nucleotidyl transferase AbiEii/AbiGii toxin family protein</fullName>
    </submittedName>
</protein>
<evidence type="ECO:0000313" key="3">
    <source>
        <dbReference type="Proteomes" id="UP001596527"/>
    </source>
</evidence>
<dbReference type="Pfam" id="PF08843">
    <property type="entry name" value="AbiEii"/>
    <property type="match status" value="1"/>
</dbReference>
<sequence length="239" mass="25814">MRLPKQLGSGRAVRADDTTPSQGSATPASTPTSASEAGHEPHHRGALGPALPGRKGRARRRSARHRPGSRTVPPAPGWPVQPGLGLHGTALRKFRAGNSGRFSTDLDFTAPGNDLPLAALEALDGAGLDGFSFAVENLGDDGRRGGLRIETPFGRPDLGAKIELARHRLSLAPDVLDPIRLPIHSRYDFTVPPTPVIRTEEAIAEKLARFRRVSLARDLYDLQWYATNGIMNEPLVRRL</sequence>
<accession>A0ABW2SJP7</accession>
<feature type="compositionally biased region" description="Low complexity" evidence="1">
    <location>
        <begin position="18"/>
        <end position="35"/>
    </location>
</feature>
<organism evidence="2 3">
    <name type="scientific">Schaalia naturae</name>
    <dbReference type="NCBI Taxonomy" id="635203"/>
    <lineage>
        <taxon>Bacteria</taxon>
        <taxon>Bacillati</taxon>
        <taxon>Actinomycetota</taxon>
        <taxon>Actinomycetes</taxon>
        <taxon>Actinomycetales</taxon>
        <taxon>Actinomycetaceae</taxon>
        <taxon>Schaalia</taxon>
    </lineage>
</organism>
<feature type="compositionally biased region" description="Basic residues" evidence="1">
    <location>
        <begin position="54"/>
        <end position="68"/>
    </location>
</feature>
<keyword evidence="3" id="KW-1185">Reference proteome</keyword>
<comment type="caution">
    <text evidence="2">The sequence shown here is derived from an EMBL/GenBank/DDBJ whole genome shotgun (WGS) entry which is preliminary data.</text>
</comment>
<dbReference type="RefSeq" id="WP_380976178.1">
    <property type="nucleotide sequence ID" value="NZ_JBHTEF010000001.1"/>
</dbReference>
<dbReference type="InterPro" id="IPR014942">
    <property type="entry name" value="AbiEii"/>
</dbReference>
<evidence type="ECO:0000313" key="2">
    <source>
        <dbReference type="EMBL" id="MFC7580080.1"/>
    </source>
</evidence>
<dbReference type="EMBL" id="JBHTEF010000001">
    <property type="protein sequence ID" value="MFC7580080.1"/>
    <property type="molecule type" value="Genomic_DNA"/>
</dbReference>
<proteinExistence type="predicted"/>
<gene>
    <name evidence="2" type="ORF">ACFQWG_02435</name>
</gene>
<keyword evidence="2" id="KW-0808">Transferase</keyword>
<evidence type="ECO:0000256" key="1">
    <source>
        <dbReference type="SAM" id="MobiDB-lite"/>
    </source>
</evidence>
<name>A0ABW2SJP7_9ACTO</name>
<reference evidence="3" key="1">
    <citation type="journal article" date="2019" name="Int. J. Syst. Evol. Microbiol.">
        <title>The Global Catalogue of Microorganisms (GCM) 10K type strain sequencing project: providing services to taxonomists for standard genome sequencing and annotation.</title>
        <authorList>
            <consortium name="The Broad Institute Genomics Platform"/>
            <consortium name="The Broad Institute Genome Sequencing Center for Infectious Disease"/>
            <person name="Wu L."/>
            <person name="Ma J."/>
        </authorList>
    </citation>
    <scope>NUCLEOTIDE SEQUENCE [LARGE SCALE GENOMIC DNA]</scope>
    <source>
        <strain evidence="3">CCUG 56698</strain>
    </source>
</reference>
<dbReference type="Proteomes" id="UP001596527">
    <property type="component" value="Unassembled WGS sequence"/>
</dbReference>